<accession>A0A7J0FAA8</accession>
<gene>
    <name evidence="2" type="ORF">Acr_10g0007510</name>
</gene>
<sequence>MPCIQGAQRCIEICEKYWVRMKKDIAGFGKMSNLSQVKAGIRDPQTEIKIVFQILPSLNKLWHNIKIQYGVSSQIDAIREDYSDSGDMLRLYAGFQGSGILHALMDCDNNSYQTSIGTTEKIKQFHEHLKVAQSRQRVMLIIADGSLNLSGRSSFLESLSMEKCIEGIYSDPAHALVQQPIELENDLSYVEEPVQILDRREQVLRNKVIHGESSVENQNSRGGYMGEEKSMRSQYPYLIPGAKEGEGLRSKRRRELIAVTGEVLQLAVWFTVVMILDVEAFLVVIGYQWQDLG</sequence>
<evidence type="ECO:0000313" key="2">
    <source>
        <dbReference type="EMBL" id="GFY95366.1"/>
    </source>
</evidence>
<keyword evidence="1" id="KW-0812">Transmembrane</keyword>
<dbReference type="EMBL" id="BJWL01000010">
    <property type="protein sequence ID" value="GFY95366.1"/>
    <property type="molecule type" value="Genomic_DNA"/>
</dbReference>
<feature type="transmembrane region" description="Helical" evidence="1">
    <location>
        <begin position="256"/>
        <end position="289"/>
    </location>
</feature>
<keyword evidence="1" id="KW-1133">Transmembrane helix</keyword>
<name>A0A7J0FAA8_9ERIC</name>
<evidence type="ECO:0000313" key="3">
    <source>
        <dbReference type="Proteomes" id="UP000585474"/>
    </source>
</evidence>
<comment type="caution">
    <text evidence="2">The sequence shown here is derived from an EMBL/GenBank/DDBJ whole genome shotgun (WGS) entry which is preliminary data.</text>
</comment>
<keyword evidence="1" id="KW-0472">Membrane</keyword>
<reference evidence="2 3" key="1">
    <citation type="submission" date="2019-07" db="EMBL/GenBank/DDBJ databases">
        <title>De Novo Assembly of kiwifruit Actinidia rufa.</title>
        <authorList>
            <person name="Sugita-Konishi S."/>
            <person name="Sato K."/>
            <person name="Mori E."/>
            <person name="Abe Y."/>
            <person name="Kisaki G."/>
            <person name="Hamano K."/>
            <person name="Suezawa K."/>
            <person name="Otani M."/>
            <person name="Fukuda T."/>
            <person name="Manabe T."/>
            <person name="Gomi K."/>
            <person name="Tabuchi M."/>
            <person name="Akimitsu K."/>
            <person name="Kataoka I."/>
        </authorList>
    </citation>
    <scope>NUCLEOTIDE SEQUENCE [LARGE SCALE GENOMIC DNA]</scope>
    <source>
        <strain evidence="3">cv. Fuchu</strain>
    </source>
</reference>
<dbReference type="Proteomes" id="UP000585474">
    <property type="component" value="Unassembled WGS sequence"/>
</dbReference>
<protein>
    <submittedName>
        <fullName evidence="2">Uncharacterized protein</fullName>
    </submittedName>
</protein>
<proteinExistence type="predicted"/>
<dbReference type="AlphaFoldDB" id="A0A7J0FAA8"/>
<evidence type="ECO:0000256" key="1">
    <source>
        <dbReference type="SAM" id="Phobius"/>
    </source>
</evidence>
<organism evidence="2 3">
    <name type="scientific">Actinidia rufa</name>
    <dbReference type="NCBI Taxonomy" id="165716"/>
    <lineage>
        <taxon>Eukaryota</taxon>
        <taxon>Viridiplantae</taxon>
        <taxon>Streptophyta</taxon>
        <taxon>Embryophyta</taxon>
        <taxon>Tracheophyta</taxon>
        <taxon>Spermatophyta</taxon>
        <taxon>Magnoliopsida</taxon>
        <taxon>eudicotyledons</taxon>
        <taxon>Gunneridae</taxon>
        <taxon>Pentapetalae</taxon>
        <taxon>asterids</taxon>
        <taxon>Ericales</taxon>
        <taxon>Actinidiaceae</taxon>
        <taxon>Actinidia</taxon>
    </lineage>
</organism>
<keyword evidence="3" id="KW-1185">Reference proteome</keyword>
<dbReference type="OrthoDB" id="1726844at2759"/>